<protein>
    <submittedName>
        <fullName evidence="1">DUF3782 domain-containing protein</fullName>
    </submittedName>
</protein>
<feature type="non-terminal residue" evidence="1">
    <location>
        <position position="1"/>
    </location>
</feature>
<proteinExistence type="predicted"/>
<dbReference type="Pfam" id="PF12644">
    <property type="entry name" value="DUF3782"/>
    <property type="match status" value="1"/>
</dbReference>
<dbReference type="PANTHER" id="PTHR34314:SF6">
    <property type="entry name" value="DUF3782 DOMAIN-CONTAINING PROTEIN"/>
    <property type="match status" value="1"/>
</dbReference>
<dbReference type="SUPFAM" id="SSF52980">
    <property type="entry name" value="Restriction endonuclease-like"/>
    <property type="match status" value="1"/>
</dbReference>
<name>A0A7J2U5Q9_9CREN</name>
<accession>A0A7J2U5Q9</accession>
<dbReference type="EMBL" id="DSEU01000078">
    <property type="protein sequence ID" value="HEM68076.1"/>
    <property type="molecule type" value="Genomic_DNA"/>
</dbReference>
<dbReference type="InterPro" id="IPR024271">
    <property type="entry name" value="DUF3782"/>
</dbReference>
<evidence type="ECO:0000313" key="1">
    <source>
        <dbReference type="EMBL" id="HEM68076.1"/>
    </source>
</evidence>
<dbReference type="GO" id="GO:0003676">
    <property type="term" value="F:nucleic acid binding"/>
    <property type="evidence" value="ECO:0007669"/>
    <property type="project" value="InterPro"/>
</dbReference>
<dbReference type="InterPro" id="IPR012431">
    <property type="entry name" value="PDDEXK_10"/>
</dbReference>
<dbReference type="PANTHER" id="PTHR34314">
    <property type="entry name" value="CRENARCHAEAL PROTEIN, PUTATIVE-RELATED"/>
    <property type="match status" value="1"/>
</dbReference>
<organism evidence="1">
    <name type="scientific">Ignisphaera aggregans</name>
    <dbReference type="NCBI Taxonomy" id="334771"/>
    <lineage>
        <taxon>Archaea</taxon>
        <taxon>Thermoproteota</taxon>
        <taxon>Thermoprotei</taxon>
        <taxon>Desulfurococcales</taxon>
        <taxon>Desulfurococcaceae</taxon>
        <taxon>Ignisphaera</taxon>
    </lineage>
</organism>
<dbReference type="Pfam" id="PF07788">
    <property type="entry name" value="PDDEXK_10"/>
    <property type="match status" value="1"/>
</dbReference>
<dbReference type="InterPro" id="IPR011335">
    <property type="entry name" value="Restrct_endonuc-II-like"/>
</dbReference>
<gene>
    <name evidence="1" type="ORF">ENO26_11065</name>
</gene>
<sequence>LAKEVARQGVVLGSIGRRWGRDLEKMVLELYRHVLEERGMIPEKIERFTYVDSDGRYYVKDSKIEFDIYMHNERIYLVEIKSHADVEDVEWLYKRAEIYEKIAGRKPDKLMLVAIHIDDDAYARAKELGIDVIYGAIIP</sequence>
<dbReference type="InterPro" id="IPR011856">
    <property type="entry name" value="tRNA_endonuc-like_dom_sf"/>
</dbReference>
<dbReference type="AlphaFoldDB" id="A0A7J2U5Q9"/>
<dbReference type="Gene3D" id="3.40.1350.10">
    <property type="match status" value="1"/>
</dbReference>
<reference evidence="1" key="1">
    <citation type="journal article" date="2020" name="mSystems">
        <title>Genome- and Community-Level Interaction Insights into Carbon Utilization and Element Cycling Functions of Hydrothermarchaeota in Hydrothermal Sediment.</title>
        <authorList>
            <person name="Zhou Z."/>
            <person name="Liu Y."/>
            <person name="Xu W."/>
            <person name="Pan J."/>
            <person name="Luo Z.H."/>
            <person name="Li M."/>
        </authorList>
    </citation>
    <scope>NUCLEOTIDE SEQUENCE [LARGE SCALE GENOMIC DNA]</scope>
    <source>
        <strain evidence="1">SpSt-125</strain>
    </source>
</reference>
<comment type="caution">
    <text evidence="1">The sequence shown here is derived from an EMBL/GenBank/DDBJ whole genome shotgun (WGS) entry which is preliminary data.</text>
</comment>